<dbReference type="GO" id="GO:0044010">
    <property type="term" value="P:single-species biofilm formation"/>
    <property type="evidence" value="ECO:0007669"/>
    <property type="project" value="InterPro"/>
</dbReference>
<dbReference type="EMBL" id="CAADEX010000022">
    <property type="protein sequence ID" value="VFJ49113.1"/>
    <property type="molecule type" value="Genomic_DNA"/>
</dbReference>
<dbReference type="NCBIfam" id="TIGR02384">
    <property type="entry name" value="RelB_DinJ"/>
    <property type="match status" value="1"/>
</dbReference>
<evidence type="ECO:0000256" key="2">
    <source>
        <dbReference type="ARBA" id="ARBA00022649"/>
    </source>
</evidence>
<sequence length="85" mass="9643">MKTAAVHARIEPQTKRKAEEVLRNLGITPTEAISILYRRICLRGALPFPVEVPNEETSETLAGSRRGENIQEFDSLEEMFGSWKK</sequence>
<evidence type="ECO:0000313" key="3">
    <source>
        <dbReference type="EMBL" id="VFJ49113.1"/>
    </source>
</evidence>
<dbReference type="GO" id="GO:0015643">
    <property type="term" value="F:toxic substance binding"/>
    <property type="evidence" value="ECO:0007669"/>
    <property type="project" value="InterPro"/>
</dbReference>
<dbReference type="GO" id="GO:0000987">
    <property type="term" value="F:cis-regulatory region sequence-specific DNA binding"/>
    <property type="evidence" value="ECO:0007669"/>
    <property type="project" value="InterPro"/>
</dbReference>
<organism evidence="3">
    <name type="scientific">Candidatus Kentrum sp. DK</name>
    <dbReference type="NCBI Taxonomy" id="2126562"/>
    <lineage>
        <taxon>Bacteria</taxon>
        <taxon>Pseudomonadati</taxon>
        <taxon>Pseudomonadota</taxon>
        <taxon>Gammaproteobacteria</taxon>
        <taxon>Candidatus Kentrum</taxon>
    </lineage>
</organism>
<dbReference type="InterPro" id="IPR007337">
    <property type="entry name" value="RelB/DinJ"/>
</dbReference>
<protein>
    <submittedName>
        <fullName evidence="3">DNA-damage-inducible protein J</fullName>
    </submittedName>
</protein>
<dbReference type="GO" id="GO:0006355">
    <property type="term" value="P:regulation of DNA-templated transcription"/>
    <property type="evidence" value="ECO:0007669"/>
    <property type="project" value="InterPro"/>
</dbReference>
<accession>A0A450SAG2</accession>
<reference evidence="3" key="1">
    <citation type="submission" date="2019-02" db="EMBL/GenBank/DDBJ databases">
        <authorList>
            <person name="Gruber-Vodicka R. H."/>
            <person name="Seah K. B. B."/>
        </authorList>
    </citation>
    <scope>NUCLEOTIDE SEQUENCE</scope>
    <source>
        <strain evidence="3">BECK_DK47</strain>
    </source>
</reference>
<dbReference type="InterPro" id="IPR026262">
    <property type="entry name" value="DinJ"/>
</dbReference>
<dbReference type="InterPro" id="IPR013321">
    <property type="entry name" value="Arc_rbn_hlx_hlx"/>
</dbReference>
<dbReference type="PANTHER" id="PTHR38781:SF1">
    <property type="entry name" value="ANTITOXIN DINJ-RELATED"/>
    <property type="match status" value="1"/>
</dbReference>
<name>A0A450SAG2_9GAMM</name>
<dbReference type="Pfam" id="PF04221">
    <property type="entry name" value="RelB"/>
    <property type="match status" value="1"/>
</dbReference>
<keyword evidence="2" id="KW-1277">Toxin-antitoxin system</keyword>
<evidence type="ECO:0000256" key="1">
    <source>
        <dbReference type="ARBA" id="ARBA00010562"/>
    </source>
</evidence>
<dbReference type="PANTHER" id="PTHR38781">
    <property type="entry name" value="ANTITOXIN DINJ-RELATED"/>
    <property type="match status" value="1"/>
</dbReference>
<gene>
    <name evidence="3" type="ORF">BECKDK2373B_GA0170837_102240</name>
</gene>
<comment type="similarity">
    <text evidence="1">Belongs to the RelB/DinJ antitoxin family.</text>
</comment>
<proteinExistence type="inferred from homology"/>
<dbReference type="PIRSF" id="PIRSF003108">
    <property type="entry name" value="DinJ"/>
    <property type="match status" value="1"/>
</dbReference>
<dbReference type="Gene3D" id="1.10.1220.10">
    <property type="entry name" value="Met repressor-like"/>
    <property type="match status" value="1"/>
</dbReference>
<dbReference type="AlphaFoldDB" id="A0A450SAG2"/>
<dbReference type="GO" id="GO:0006351">
    <property type="term" value="P:DNA-templated transcription"/>
    <property type="evidence" value="ECO:0007669"/>
    <property type="project" value="TreeGrafter"/>
</dbReference>